<organism evidence="3 4">
    <name type="scientific">Cyclocybe aegerita</name>
    <name type="common">Black poplar mushroom</name>
    <name type="synonym">Agrocybe aegerita</name>
    <dbReference type="NCBI Taxonomy" id="1973307"/>
    <lineage>
        <taxon>Eukaryota</taxon>
        <taxon>Fungi</taxon>
        <taxon>Dikarya</taxon>
        <taxon>Basidiomycota</taxon>
        <taxon>Agaricomycotina</taxon>
        <taxon>Agaricomycetes</taxon>
        <taxon>Agaricomycetidae</taxon>
        <taxon>Agaricales</taxon>
        <taxon>Agaricineae</taxon>
        <taxon>Bolbitiaceae</taxon>
        <taxon>Cyclocybe</taxon>
    </lineage>
</organism>
<feature type="region of interest" description="Disordered" evidence="1">
    <location>
        <begin position="177"/>
        <end position="208"/>
    </location>
</feature>
<evidence type="ECO:0000313" key="4">
    <source>
        <dbReference type="Proteomes" id="UP000467700"/>
    </source>
</evidence>
<dbReference type="OrthoDB" id="2922612at2759"/>
<name>A0A8S0X8D2_CYCAE</name>
<keyword evidence="4" id="KW-1185">Reference proteome</keyword>
<keyword evidence="2" id="KW-0472">Membrane</keyword>
<evidence type="ECO:0000313" key="3">
    <source>
        <dbReference type="EMBL" id="CAA7270312.1"/>
    </source>
</evidence>
<feature type="transmembrane region" description="Helical" evidence="2">
    <location>
        <begin position="37"/>
        <end position="54"/>
    </location>
</feature>
<dbReference type="AlphaFoldDB" id="A0A8S0X8D2"/>
<reference evidence="3 4" key="1">
    <citation type="submission" date="2020-01" db="EMBL/GenBank/DDBJ databases">
        <authorList>
            <person name="Gupta K D."/>
        </authorList>
    </citation>
    <scope>NUCLEOTIDE SEQUENCE [LARGE SCALE GENOMIC DNA]</scope>
</reference>
<keyword evidence="2" id="KW-1133">Transmembrane helix</keyword>
<evidence type="ECO:0000256" key="2">
    <source>
        <dbReference type="SAM" id="Phobius"/>
    </source>
</evidence>
<comment type="caution">
    <text evidence="3">The sequence shown here is derived from an EMBL/GenBank/DDBJ whole genome shotgun (WGS) entry which is preliminary data.</text>
</comment>
<dbReference type="EMBL" id="CACVBS010000090">
    <property type="protein sequence ID" value="CAA7270312.1"/>
    <property type="molecule type" value="Genomic_DNA"/>
</dbReference>
<dbReference type="Proteomes" id="UP000467700">
    <property type="component" value="Unassembled WGS sequence"/>
</dbReference>
<protein>
    <submittedName>
        <fullName evidence="3">Uncharacterized protein</fullName>
    </submittedName>
</protein>
<feature type="transmembrane region" description="Helical" evidence="2">
    <location>
        <begin position="90"/>
        <end position="113"/>
    </location>
</feature>
<feature type="transmembrane region" description="Helical" evidence="2">
    <location>
        <begin position="60"/>
        <end position="78"/>
    </location>
</feature>
<keyword evidence="2" id="KW-0812">Transmembrane</keyword>
<evidence type="ECO:0000256" key="1">
    <source>
        <dbReference type="SAM" id="MobiDB-lite"/>
    </source>
</evidence>
<accession>A0A8S0X8D2</accession>
<proteinExistence type="predicted"/>
<gene>
    <name evidence="3" type="ORF">AAE3_LOCUS12758</name>
</gene>
<sequence length="208" mass="23729">MSTLNTFRIIDSDEEASLHPRAIWNHWKKRVLWDHRTYYGVLEFIGVFVAITALNVDWRLALVGFLLLVAIAPLHWYSNQRDSTHILTRTSSHFFVLITLTIVITAIQLYLAFNAIIVCEDRWCMDDERSRAFAVTLALLASIHFLLAALVVLYRTARHPPKDPLLAELPSPVDVDEEAGRRPWIESNVADGIEDDSPEPLDGQVRLT</sequence>
<feature type="transmembrane region" description="Helical" evidence="2">
    <location>
        <begin position="133"/>
        <end position="154"/>
    </location>
</feature>